<dbReference type="RefSeq" id="WP_023252379.1">
    <property type="nucleotide sequence ID" value="NZ_MXMN01000012.1"/>
</dbReference>
<keyword evidence="1" id="KW-0540">Nuclease</keyword>
<dbReference type="EMBL" id="AAHKTS010000068">
    <property type="protein sequence ID" value="EBX2833954.1"/>
    <property type="molecule type" value="Genomic_DNA"/>
</dbReference>
<organism evidence="1">
    <name type="scientific">Salmonella enterica subsp. enterica serovar Cubana</name>
    <dbReference type="NCBI Taxonomy" id="189201"/>
    <lineage>
        <taxon>Bacteria</taxon>
        <taxon>Pseudomonadati</taxon>
        <taxon>Pseudomonadota</taxon>
        <taxon>Gammaproteobacteria</taxon>
        <taxon>Enterobacterales</taxon>
        <taxon>Enterobacteriaceae</taxon>
        <taxon>Salmonella</taxon>
    </lineage>
</organism>
<reference evidence="1" key="1">
    <citation type="submission" date="2018-07" db="EMBL/GenBank/DDBJ databases">
        <authorList>
            <person name="Ashton P.M."/>
            <person name="Dallman T."/>
            <person name="Nair S."/>
            <person name="De Pinna E."/>
            <person name="Peters T."/>
            <person name="Grant K."/>
        </authorList>
    </citation>
    <scope>NUCLEOTIDE SEQUENCE</scope>
    <source>
        <strain evidence="1">399751</strain>
        <strain evidence="2">651047</strain>
    </source>
</reference>
<keyword evidence="1" id="KW-0255">Endonuclease</keyword>
<proteinExistence type="predicted"/>
<evidence type="ECO:0000313" key="2">
    <source>
        <dbReference type="EMBL" id="ECA5012358.1"/>
    </source>
</evidence>
<dbReference type="AlphaFoldDB" id="A0A5I1N875"/>
<dbReference type="GO" id="GO:0004519">
    <property type="term" value="F:endonuclease activity"/>
    <property type="evidence" value="ECO:0007669"/>
    <property type="project" value="UniProtKB-KW"/>
</dbReference>
<gene>
    <name evidence="1" type="ORF">DRM57_23225</name>
    <name evidence="2" type="ORF">ELQ65_16475</name>
</gene>
<evidence type="ECO:0000313" key="1">
    <source>
        <dbReference type="EMBL" id="EBX2833954.1"/>
    </source>
</evidence>
<comment type="caution">
    <text evidence="1">The sequence shown here is derived from an EMBL/GenBank/DDBJ whole genome shotgun (WGS) entry which is preliminary data.</text>
</comment>
<accession>A0A5I1N875</accession>
<sequence length="219" mass="25108">MEFPSKIYSQDTSSYTQESVSKRIEALFLNNIGKVVTREQIIRAATNPITGKQPENWHQRLSELRTDKGYTILSWRDLKILAPEEYVMPHAERRITAAKRVLPTKQCWNLVLERAGNKCEWTEDGQHCGLAAGDIDPIGGGTVKLTPDHMTPHSLEPQTDRNDPNKWQALCGRHQVMKKNYWDSNNGKINVIAILQSVGEKQKLESLRFLLEYFGYEIK</sequence>
<protein>
    <submittedName>
        <fullName evidence="1">Restriction endonuclease</fullName>
    </submittedName>
</protein>
<keyword evidence="1" id="KW-0378">Hydrolase</keyword>
<name>A0A5I1N875_SALET</name>
<dbReference type="EMBL" id="AAHUNW010000023">
    <property type="protein sequence ID" value="ECA5012358.1"/>
    <property type="molecule type" value="Genomic_DNA"/>
</dbReference>